<evidence type="ECO:0000256" key="1">
    <source>
        <dbReference type="SAM" id="MobiDB-lite"/>
    </source>
</evidence>
<keyword evidence="3" id="KW-1185">Reference proteome</keyword>
<feature type="region of interest" description="Disordered" evidence="1">
    <location>
        <begin position="1"/>
        <end position="41"/>
    </location>
</feature>
<proteinExistence type="predicted"/>
<feature type="compositionally biased region" description="Acidic residues" evidence="1">
    <location>
        <begin position="1"/>
        <end position="39"/>
    </location>
</feature>
<accession>A0AAV4A6Z8</accession>
<name>A0AAV4A6Z8_9GAST</name>
<dbReference type="AlphaFoldDB" id="A0AAV4A6Z8"/>
<evidence type="ECO:0000313" key="2">
    <source>
        <dbReference type="EMBL" id="GFO02657.1"/>
    </source>
</evidence>
<comment type="caution">
    <text evidence="2">The sequence shown here is derived from an EMBL/GenBank/DDBJ whole genome shotgun (WGS) entry which is preliminary data.</text>
</comment>
<organism evidence="2 3">
    <name type="scientific">Plakobranchus ocellatus</name>
    <dbReference type="NCBI Taxonomy" id="259542"/>
    <lineage>
        <taxon>Eukaryota</taxon>
        <taxon>Metazoa</taxon>
        <taxon>Spiralia</taxon>
        <taxon>Lophotrochozoa</taxon>
        <taxon>Mollusca</taxon>
        <taxon>Gastropoda</taxon>
        <taxon>Heterobranchia</taxon>
        <taxon>Euthyneura</taxon>
        <taxon>Panpulmonata</taxon>
        <taxon>Sacoglossa</taxon>
        <taxon>Placobranchoidea</taxon>
        <taxon>Plakobranchidae</taxon>
        <taxon>Plakobranchus</taxon>
    </lineage>
</organism>
<gene>
    <name evidence="2" type="ORF">PoB_002916200</name>
</gene>
<sequence length="186" mass="21220">MIIYNGDEDVADDDDDDEDVDDDDDGNDDDDDNDDDREEEEKRSRVLCLYFDDSSAWRCQKGLGKKLVLLENGEEMFCMAAPQATAVKIPLRRSRFSNFQMIQKSVDTNTPLMRKNRGRYPCPTMPPSIFPNVPPSCVLSHMACTPRPTKKTLTSARNIDVYEMEAFKEQDLLKVTLTTCYVVKNS</sequence>
<dbReference type="EMBL" id="BLXT01003614">
    <property type="protein sequence ID" value="GFO02657.1"/>
    <property type="molecule type" value="Genomic_DNA"/>
</dbReference>
<evidence type="ECO:0000313" key="3">
    <source>
        <dbReference type="Proteomes" id="UP000735302"/>
    </source>
</evidence>
<reference evidence="2 3" key="1">
    <citation type="journal article" date="2021" name="Elife">
        <title>Chloroplast acquisition without the gene transfer in kleptoplastic sea slugs, Plakobranchus ocellatus.</title>
        <authorList>
            <person name="Maeda T."/>
            <person name="Takahashi S."/>
            <person name="Yoshida T."/>
            <person name="Shimamura S."/>
            <person name="Takaki Y."/>
            <person name="Nagai Y."/>
            <person name="Toyoda A."/>
            <person name="Suzuki Y."/>
            <person name="Arimoto A."/>
            <person name="Ishii H."/>
            <person name="Satoh N."/>
            <person name="Nishiyama T."/>
            <person name="Hasebe M."/>
            <person name="Maruyama T."/>
            <person name="Minagawa J."/>
            <person name="Obokata J."/>
            <person name="Shigenobu S."/>
        </authorList>
    </citation>
    <scope>NUCLEOTIDE SEQUENCE [LARGE SCALE GENOMIC DNA]</scope>
</reference>
<protein>
    <submittedName>
        <fullName evidence="2">Uncharacterized protein</fullName>
    </submittedName>
</protein>
<dbReference type="Proteomes" id="UP000735302">
    <property type="component" value="Unassembled WGS sequence"/>
</dbReference>